<dbReference type="Proteomes" id="UP000027946">
    <property type="component" value="Unassembled WGS sequence"/>
</dbReference>
<dbReference type="InterPro" id="IPR014016">
    <property type="entry name" value="UvrD-like_ATP-bd"/>
</dbReference>
<dbReference type="InterPro" id="IPR038726">
    <property type="entry name" value="PDDEXK_AddAB-type"/>
</dbReference>
<dbReference type="PANTHER" id="PTHR11070:SF48">
    <property type="entry name" value="ATP-DEPENDENT HELICASE_NUCLEASE SUBUNIT A"/>
    <property type="match status" value="1"/>
</dbReference>
<proteinExistence type="inferred from homology"/>
<dbReference type="InterPro" id="IPR011604">
    <property type="entry name" value="PDDEXK-like_dom_sf"/>
</dbReference>
<dbReference type="Pfam" id="PF12705">
    <property type="entry name" value="PDDEXK_1"/>
    <property type="match status" value="1"/>
</dbReference>
<evidence type="ECO:0000256" key="6">
    <source>
        <dbReference type="ARBA" id="ARBA00022839"/>
    </source>
</evidence>
<reference evidence="17 18" key="1">
    <citation type="submission" date="2014-03" db="EMBL/GenBank/DDBJ databases">
        <title>Genome sequence of Clostridium litorale W6, DSM 5388.</title>
        <authorList>
            <person name="Poehlein A."/>
            <person name="Jagirdar A."/>
            <person name="Khonsari B."/>
            <person name="Chibani C.M."/>
            <person name="Gutierrez Gutierrez D.A."/>
            <person name="Davydova E."/>
            <person name="Alghaithi H.S."/>
            <person name="Nair K.P."/>
            <person name="Dhamotharan K."/>
            <person name="Chandran L."/>
            <person name="G W."/>
            <person name="Daniel R."/>
        </authorList>
    </citation>
    <scope>NUCLEOTIDE SEQUENCE [LARGE SCALE GENOMIC DNA]</scope>
    <source>
        <strain evidence="17 18">W6</strain>
    </source>
</reference>
<dbReference type="GO" id="GO:0043138">
    <property type="term" value="F:3'-5' DNA helicase activity"/>
    <property type="evidence" value="ECO:0007669"/>
    <property type="project" value="UniProtKB-UniRule"/>
</dbReference>
<dbReference type="GO" id="GO:0005829">
    <property type="term" value="C:cytosol"/>
    <property type="evidence" value="ECO:0007669"/>
    <property type="project" value="TreeGrafter"/>
</dbReference>
<dbReference type="Gene3D" id="3.40.50.300">
    <property type="entry name" value="P-loop containing nucleotide triphosphate hydrolases"/>
    <property type="match status" value="4"/>
</dbReference>
<dbReference type="GO" id="GO:0003690">
    <property type="term" value="F:double-stranded DNA binding"/>
    <property type="evidence" value="ECO:0007669"/>
    <property type="project" value="UniProtKB-UniRule"/>
</dbReference>
<dbReference type="STRING" id="1121324.CLIT_13c00380"/>
<keyword evidence="4 13" id="KW-0378">Hydrolase</keyword>
<dbReference type="GO" id="GO:0000724">
    <property type="term" value="P:double-strand break repair via homologous recombination"/>
    <property type="evidence" value="ECO:0007669"/>
    <property type="project" value="UniProtKB-UniRule"/>
</dbReference>
<evidence type="ECO:0000256" key="3">
    <source>
        <dbReference type="ARBA" id="ARBA00022763"/>
    </source>
</evidence>
<keyword evidence="8 13" id="KW-0238">DNA-binding</keyword>
<dbReference type="CDD" id="cd17932">
    <property type="entry name" value="DEXQc_UvrD"/>
    <property type="match status" value="1"/>
</dbReference>
<sequence>MNRWTSDQKAAIDQRGSNLLVSAAAGSGKTAVLVQRIIDIVTIDKIDIDKFLIVTFTNAAAGEMRERILSALSKKIEEDGSNSAHIRKQITLLNKAFITTMHSFCIDVVRSHFHMVDIDPSFRIADTTESSIIIQETLEDLLEREYEKADEEFISLVESFGGNREDIKVQELMLSIYYFIQSQPYPLKWLEESIDGLDIDEEGFEGSPWGAEIKKGIRVELMAARDMLSQAHSICNMDPLKSPAEYREAIECDIENVESLISSLESGLSKLCNDISDISHKRLASIRGSRKDEIDDELREKAKGLRDQYKAIVDSIKSDFEGRSVKEHANELRLMYPAMKKLSLMVGDFDRLYSKHKLEKGLLDFNDLEHYTLKILEDEGVRRELSRKFEYIFIDEYQDSNIVQETIVERIKREDNLFMVGDVKQSIYRFRLADPNLFIQKYENYKKDAKSRDMRVDLSMNFRSRPDILSAVNFIFKSIMSKELGEVEYDEHARLNPGAKFADCEYPSVEIDVIRKNGEDEQVDAEIEELSTIEVEARFAAKKIKSLIGKRTYDPKKGEYREIQYKDIVVLLRTIKNWAPSFKEVLREEGIPVYSDDTGGYFDVIEIQIFLNLLRLIDNKMQDIPMISVMKSPIGGFAIEDLINIRIGKNGISYSKAVMECANEEGELSKKVQEFLSKIERWAEDALILRLDEFIWKLLVETGYYYYVGAMPSGEQRQANLRILVDRAAQFENSSINGLFNFIRFVDKLLKSNADMGSAKILGENENLVRIMSVHKSKGLEFPVVIIAGLGKRFNLRDSSSDVLLHKELGAVPKYVDYQKRIYKKTLAQTAVKKRMDIESLSEEMRILYVAMTRAVDRLIMMGSVGNIENACKKWCTPINPYMLSKASSHIDWICSAVSRHEDAGQIRCIAGMDDTCDIDSSKFKVSILDRTDINIEESFKEERLREYKELLYSQDMQRPGEYDDIINSRFSWEYPHRNAEKIPSKMSVTQLADANIKTIGYNIPPLVKKPMFMEEKRSFGAAERGTILHFAMKNIDIHRARSENEIDSQLEEMVLKELLNEEEKGQIDILKIKGFFESEIGMRIKKSKKVFREAPFVMKKSAEDIIEGLQECGDNILIQGIIDCYFQEGESMVLVDYKSDKIEYGLEAQRAQSYREQLGLYSEAIEKITGKSVAEGYIYFFETGKEVRIL</sequence>
<dbReference type="GO" id="GO:0005524">
    <property type="term" value="F:ATP binding"/>
    <property type="evidence" value="ECO:0007669"/>
    <property type="project" value="UniProtKB-UniRule"/>
</dbReference>
<protein>
    <recommendedName>
        <fullName evidence="13">ATP-dependent helicase/nuclease subunit A</fullName>
        <ecNumber evidence="13">3.1.-.-</ecNumber>
        <ecNumber evidence="13">5.6.2.4</ecNumber>
    </recommendedName>
    <alternativeName>
        <fullName evidence="13">ATP-dependent helicase/nuclease AddA</fullName>
    </alternativeName>
    <alternativeName>
        <fullName evidence="13">DNA 3'-5' helicase AddA</fullName>
    </alternativeName>
</protein>
<feature type="binding site" evidence="14">
    <location>
        <begin position="23"/>
        <end position="30"/>
    </location>
    <ligand>
        <name>ATP</name>
        <dbReference type="ChEBI" id="CHEBI:30616"/>
    </ligand>
</feature>
<dbReference type="InterPro" id="IPR011335">
    <property type="entry name" value="Restrct_endonuc-II-like"/>
</dbReference>
<feature type="domain" description="UvrD-like helicase ATP-binding" evidence="15">
    <location>
        <begin position="2"/>
        <end position="465"/>
    </location>
</feature>
<dbReference type="FunFam" id="3.40.50.300:FF:001236">
    <property type="entry name" value="ATP-dependent helicase/nuclease subunit A"/>
    <property type="match status" value="1"/>
</dbReference>
<comment type="catalytic activity">
    <reaction evidence="12 13">
        <text>ATP + H2O = ADP + phosphate + H(+)</text>
        <dbReference type="Rhea" id="RHEA:13065"/>
        <dbReference type="ChEBI" id="CHEBI:15377"/>
        <dbReference type="ChEBI" id="CHEBI:15378"/>
        <dbReference type="ChEBI" id="CHEBI:30616"/>
        <dbReference type="ChEBI" id="CHEBI:43474"/>
        <dbReference type="ChEBI" id="CHEBI:456216"/>
        <dbReference type="EC" id="5.6.2.4"/>
    </reaction>
</comment>
<dbReference type="OrthoDB" id="9810135at2"/>
<name>A0A069RCG8_PEPLI</name>
<feature type="domain" description="UvrD-like helicase C-terminal" evidence="16">
    <location>
        <begin position="492"/>
        <end position="779"/>
    </location>
</feature>
<keyword evidence="9 13" id="KW-0234">DNA repair</keyword>
<keyword evidence="6 13" id="KW-0269">Exonuclease</keyword>
<comment type="cofactor">
    <cofactor evidence="13">
        <name>Mg(2+)</name>
        <dbReference type="ChEBI" id="CHEBI:18420"/>
    </cofactor>
</comment>
<evidence type="ECO:0000256" key="7">
    <source>
        <dbReference type="ARBA" id="ARBA00022840"/>
    </source>
</evidence>
<dbReference type="eggNOG" id="COG1074">
    <property type="taxonomic scope" value="Bacteria"/>
</dbReference>
<comment type="subunit">
    <text evidence="13">Heterodimer of AddA and AddB/RexB.</text>
</comment>
<evidence type="ECO:0000256" key="13">
    <source>
        <dbReference type="HAMAP-Rule" id="MF_01451"/>
    </source>
</evidence>
<evidence type="ECO:0000259" key="15">
    <source>
        <dbReference type="PROSITE" id="PS51198"/>
    </source>
</evidence>
<keyword evidence="18" id="KW-1185">Reference proteome</keyword>
<dbReference type="PROSITE" id="PS51217">
    <property type="entry name" value="UVRD_HELICASE_CTER"/>
    <property type="match status" value="1"/>
</dbReference>
<accession>A0A069RCG8</accession>
<dbReference type="EC" id="3.1.-.-" evidence="13"/>
<dbReference type="SUPFAM" id="SSF52980">
    <property type="entry name" value="Restriction endonuclease-like"/>
    <property type="match status" value="1"/>
</dbReference>
<evidence type="ECO:0000256" key="9">
    <source>
        <dbReference type="ARBA" id="ARBA00023204"/>
    </source>
</evidence>
<dbReference type="SUPFAM" id="SSF52540">
    <property type="entry name" value="P-loop containing nucleoside triphosphate hydrolases"/>
    <property type="match status" value="1"/>
</dbReference>
<keyword evidence="10 13" id="KW-0413">Isomerase</keyword>
<comment type="similarity">
    <text evidence="13">Belongs to the helicase family. AddA subfamily.</text>
</comment>
<evidence type="ECO:0000256" key="8">
    <source>
        <dbReference type="ARBA" id="ARBA00023125"/>
    </source>
</evidence>
<dbReference type="InterPro" id="IPR014152">
    <property type="entry name" value="AddA"/>
</dbReference>
<evidence type="ECO:0000259" key="16">
    <source>
        <dbReference type="PROSITE" id="PS51217"/>
    </source>
</evidence>
<evidence type="ECO:0000256" key="10">
    <source>
        <dbReference type="ARBA" id="ARBA00023235"/>
    </source>
</evidence>
<evidence type="ECO:0000256" key="14">
    <source>
        <dbReference type="PROSITE-ProRule" id="PRU00560"/>
    </source>
</evidence>
<comment type="caution">
    <text evidence="17">The sequence shown here is derived from an EMBL/GenBank/DDBJ whole genome shotgun (WGS) entry which is preliminary data.</text>
</comment>
<evidence type="ECO:0000256" key="12">
    <source>
        <dbReference type="ARBA" id="ARBA00048988"/>
    </source>
</evidence>
<dbReference type="InterPro" id="IPR000212">
    <property type="entry name" value="DNA_helicase_UvrD/REP"/>
</dbReference>
<dbReference type="HAMAP" id="MF_01451">
    <property type="entry name" value="AddA"/>
    <property type="match status" value="1"/>
</dbReference>
<dbReference type="EMBL" id="JJMM01000013">
    <property type="protein sequence ID" value="KDR94716.1"/>
    <property type="molecule type" value="Genomic_DNA"/>
</dbReference>
<evidence type="ECO:0000256" key="4">
    <source>
        <dbReference type="ARBA" id="ARBA00022801"/>
    </source>
</evidence>
<dbReference type="InterPro" id="IPR014017">
    <property type="entry name" value="DNA_helicase_UvrD-like_C"/>
</dbReference>
<organism evidence="17 18">
    <name type="scientific">Peptoclostridium litorale DSM 5388</name>
    <dbReference type="NCBI Taxonomy" id="1121324"/>
    <lineage>
        <taxon>Bacteria</taxon>
        <taxon>Bacillati</taxon>
        <taxon>Bacillota</taxon>
        <taxon>Clostridia</taxon>
        <taxon>Peptostreptococcales</taxon>
        <taxon>Peptoclostridiaceae</taxon>
        <taxon>Peptoclostridium</taxon>
    </lineage>
</organism>
<evidence type="ECO:0000313" key="18">
    <source>
        <dbReference type="Proteomes" id="UP000027946"/>
    </source>
</evidence>
<keyword evidence="3 13" id="KW-0227">DNA damage</keyword>
<evidence type="ECO:0000313" key="17">
    <source>
        <dbReference type="EMBL" id="KDR94716.1"/>
    </source>
</evidence>
<evidence type="ECO:0000256" key="2">
    <source>
        <dbReference type="ARBA" id="ARBA00022741"/>
    </source>
</evidence>
<dbReference type="Pfam" id="PF00580">
    <property type="entry name" value="UvrD-helicase"/>
    <property type="match status" value="1"/>
</dbReference>
<gene>
    <name evidence="13 17" type="primary">addA</name>
    <name evidence="17" type="ORF">CLIT_13c00380</name>
</gene>
<evidence type="ECO:0000256" key="5">
    <source>
        <dbReference type="ARBA" id="ARBA00022806"/>
    </source>
</evidence>
<comment type="function">
    <text evidence="13">The heterodimer acts as both an ATP-dependent DNA helicase and an ATP-dependent, dual-direction single-stranded exonuclease. Recognizes the chi site generating a DNA molecule suitable for the initiation of homologous recombination. The AddA nuclease domain is required for chi fragment generation; this subunit has the helicase and 3' -&gt; 5' nuclease activities.</text>
</comment>
<evidence type="ECO:0000256" key="11">
    <source>
        <dbReference type="ARBA" id="ARBA00034617"/>
    </source>
</evidence>
<dbReference type="AlphaFoldDB" id="A0A069RCG8"/>
<evidence type="ECO:0000256" key="1">
    <source>
        <dbReference type="ARBA" id="ARBA00022722"/>
    </source>
</evidence>
<dbReference type="GO" id="GO:0016887">
    <property type="term" value="F:ATP hydrolysis activity"/>
    <property type="evidence" value="ECO:0007669"/>
    <property type="project" value="RHEA"/>
</dbReference>
<dbReference type="RefSeq" id="WP_038265789.1">
    <property type="nucleotide sequence ID" value="NZ_FSRH01000017.1"/>
</dbReference>
<dbReference type="NCBIfam" id="TIGR02785">
    <property type="entry name" value="addA_Gpos"/>
    <property type="match status" value="1"/>
</dbReference>
<dbReference type="Gene3D" id="3.90.320.10">
    <property type="match status" value="1"/>
</dbReference>
<dbReference type="Pfam" id="PF13361">
    <property type="entry name" value="UvrD_C"/>
    <property type="match status" value="1"/>
</dbReference>
<dbReference type="InterPro" id="IPR027417">
    <property type="entry name" value="P-loop_NTPase"/>
</dbReference>
<keyword evidence="1 13" id="KW-0540">Nuclease</keyword>
<dbReference type="EC" id="5.6.2.4" evidence="13"/>
<comment type="catalytic activity">
    <reaction evidence="11 13">
        <text>Couples ATP hydrolysis with the unwinding of duplex DNA by translocating in the 3'-5' direction.</text>
        <dbReference type="EC" id="5.6.2.4"/>
    </reaction>
</comment>
<dbReference type="PROSITE" id="PS51198">
    <property type="entry name" value="UVRD_HELICASE_ATP_BIND"/>
    <property type="match status" value="1"/>
</dbReference>
<dbReference type="PANTHER" id="PTHR11070">
    <property type="entry name" value="UVRD / RECB / PCRA DNA HELICASE FAMILY MEMBER"/>
    <property type="match status" value="1"/>
</dbReference>
<keyword evidence="5 13" id="KW-0347">Helicase</keyword>
<keyword evidence="7 13" id="KW-0067">ATP-binding</keyword>
<dbReference type="GO" id="GO:0008408">
    <property type="term" value="F:3'-5' exonuclease activity"/>
    <property type="evidence" value="ECO:0007669"/>
    <property type="project" value="UniProtKB-UniRule"/>
</dbReference>
<keyword evidence="2 13" id="KW-0547">Nucleotide-binding</keyword>
<dbReference type="GO" id="GO:0033202">
    <property type="term" value="C:DNA helicase complex"/>
    <property type="evidence" value="ECO:0007669"/>
    <property type="project" value="TreeGrafter"/>
</dbReference>